<organism evidence="6 7">
    <name type="scientific">Limosilactobacillus coleohominis 101-4-CHN</name>
    <dbReference type="NCBI Taxonomy" id="575594"/>
    <lineage>
        <taxon>Bacteria</taxon>
        <taxon>Bacillati</taxon>
        <taxon>Bacillota</taxon>
        <taxon>Bacilli</taxon>
        <taxon>Lactobacillales</taxon>
        <taxon>Lactobacillaceae</taxon>
        <taxon>Limosilactobacillus</taxon>
    </lineage>
</organism>
<dbReference type="PROSITE" id="PS51186">
    <property type="entry name" value="GNAT"/>
    <property type="match status" value="1"/>
</dbReference>
<comment type="similarity">
    <text evidence="1">Belongs to the acetyltransferase family. RimI subfamily.</text>
</comment>
<keyword evidence="2" id="KW-0963">Cytoplasm</keyword>
<dbReference type="NCBIfam" id="TIGR01575">
    <property type="entry name" value="rimI"/>
    <property type="match status" value="1"/>
</dbReference>
<evidence type="ECO:0000313" key="7">
    <source>
        <dbReference type="Proteomes" id="UP000003987"/>
    </source>
</evidence>
<evidence type="ECO:0000313" key="6">
    <source>
        <dbReference type="EMBL" id="EEU30158.1"/>
    </source>
</evidence>
<dbReference type="AlphaFoldDB" id="C7XW98"/>
<feature type="domain" description="N-acetyltransferase" evidence="5">
    <location>
        <begin position="37"/>
        <end position="188"/>
    </location>
</feature>
<evidence type="ECO:0000259" key="5">
    <source>
        <dbReference type="PROSITE" id="PS51186"/>
    </source>
</evidence>
<proteinExistence type="inferred from homology"/>
<keyword evidence="7" id="KW-1185">Reference proteome</keyword>
<dbReference type="eggNOG" id="COG0456">
    <property type="taxonomic scope" value="Bacteria"/>
</dbReference>
<dbReference type="InterPro" id="IPR006464">
    <property type="entry name" value="AcTrfase_RimI/Ard1"/>
</dbReference>
<sequence>MTLTMFKKFSRWFAGFLDDVNGKPVHYQDHNVVINRQRYRLVRGQLLDIPQLLEVEKEIYGRTPWNKMAFKIDLSRPNTLYLLLIDGDSKQLVGFIGAAFNAYTQDVHITNFGVLPAWQHQGLGTFLLSEIERKAQADHFVSMSLEVRRSNRQAQRLYREIGFHQTQTRARYYRDNGEDAFDMLKKLEREGK</sequence>
<dbReference type="CDD" id="cd04301">
    <property type="entry name" value="NAT_SF"/>
    <property type="match status" value="1"/>
</dbReference>
<evidence type="ECO:0000256" key="4">
    <source>
        <dbReference type="ARBA" id="ARBA00023315"/>
    </source>
</evidence>
<dbReference type="EC" id="2.3.1.128" evidence="6"/>
<dbReference type="Gene3D" id="3.40.630.30">
    <property type="match status" value="1"/>
</dbReference>
<reference evidence="6 7" key="1">
    <citation type="submission" date="2009-06" db="EMBL/GenBank/DDBJ databases">
        <title>The Genome Sequence of Lactobacillus coleohominis strain 101-4-CHN.</title>
        <authorList>
            <consortium name="The Broad Institute Genome Sequencing Platform"/>
            <person name="Ward D."/>
            <person name="Young S.K."/>
            <person name="Zeng Q."/>
            <person name="Koehrsen M."/>
            <person name="Alvarado L."/>
            <person name="Berlin A."/>
            <person name="Borenstein D."/>
            <person name="Chen Z."/>
            <person name="Engels R."/>
            <person name="Freedman E."/>
            <person name="Gellesch M."/>
            <person name="Goldberg J."/>
            <person name="Griggs A."/>
            <person name="Gujja S."/>
            <person name="Heiman D."/>
            <person name="Hepburn T."/>
            <person name="Howarth C."/>
            <person name="Jen D."/>
            <person name="Larson L."/>
            <person name="Lewis B."/>
            <person name="Mehta T."/>
            <person name="Park D."/>
            <person name="Pearson M."/>
            <person name="Roberts A."/>
            <person name="Saif S."/>
            <person name="Shea T."/>
            <person name="Shenoy N."/>
            <person name="Sisk P."/>
            <person name="Stolte C."/>
            <person name="Sykes S."/>
            <person name="Walk T."/>
            <person name="White J."/>
            <person name="Yandava C."/>
            <person name="Liu Y."/>
            <person name="Xu Q."/>
            <person name="Lander E."/>
            <person name="Nusbaum C."/>
            <person name="Galagan J."/>
            <person name="Birren B."/>
        </authorList>
    </citation>
    <scope>NUCLEOTIDE SEQUENCE [LARGE SCALE GENOMIC DNA]</scope>
    <source>
        <strain evidence="6 7">101-4-CHN</strain>
    </source>
</reference>
<accession>C7XW98</accession>
<protein>
    <submittedName>
        <fullName evidence="6">Ribosomal-protein-alanine acetyltransferase</fullName>
        <ecNumber evidence="6">2.3.1.128</ecNumber>
    </submittedName>
</protein>
<dbReference type="EMBL" id="GG698804">
    <property type="protein sequence ID" value="EEU30158.1"/>
    <property type="molecule type" value="Genomic_DNA"/>
</dbReference>
<dbReference type="PANTHER" id="PTHR43420">
    <property type="entry name" value="ACETYLTRANSFERASE"/>
    <property type="match status" value="1"/>
</dbReference>
<dbReference type="STRING" id="575594.HMPREF0501_01163"/>
<dbReference type="HOGENOM" id="CLU_013985_23_3_9"/>
<dbReference type="InterPro" id="IPR050680">
    <property type="entry name" value="YpeA/RimI_acetyltransf"/>
</dbReference>
<keyword evidence="4 6" id="KW-0012">Acyltransferase</keyword>
<keyword evidence="3 6" id="KW-0808">Transferase</keyword>
<evidence type="ECO:0000256" key="3">
    <source>
        <dbReference type="ARBA" id="ARBA00022679"/>
    </source>
</evidence>
<dbReference type="Pfam" id="PF00583">
    <property type="entry name" value="Acetyltransf_1"/>
    <property type="match status" value="1"/>
</dbReference>
<evidence type="ECO:0000256" key="2">
    <source>
        <dbReference type="ARBA" id="ARBA00022490"/>
    </source>
</evidence>
<dbReference type="InterPro" id="IPR000182">
    <property type="entry name" value="GNAT_dom"/>
</dbReference>
<dbReference type="GO" id="GO:0008080">
    <property type="term" value="F:N-acetyltransferase activity"/>
    <property type="evidence" value="ECO:0007669"/>
    <property type="project" value="InterPro"/>
</dbReference>
<dbReference type="Proteomes" id="UP000003987">
    <property type="component" value="Unassembled WGS sequence"/>
</dbReference>
<evidence type="ECO:0000256" key="1">
    <source>
        <dbReference type="ARBA" id="ARBA00005395"/>
    </source>
</evidence>
<dbReference type="PANTHER" id="PTHR43420:SF44">
    <property type="entry name" value="ACETYLTRANSFERASE YPEA"/>
    <property type="match status" value="1"/>
</dbReference>
<gene>
    <name evidence="6" type="primary">rimI</name>
    <name evidence="6" type="ORF">HMPREF0501_01163</name>
</gene>
<name>C7XW98_9LACO</name>
<dbReference type="InterPro" id="IPR016181">
    <property type="entry name" value="Acyl_CoA_acyltransferase"/>
</dbReference>
<dbReference type="SUPFAM" id="SSF55729">
    <property type="entry name" value="Acyl-CoA N-acyltransferases (Nat)"/>
    <property type="match status" value="1"/>
</dbReference>